<protein>
    <submittedName>
        <fullName evidence="1">Uncharacterized protein</fullName>
    </submittedName>
</protein>
<accession>A0ABM7LLC1</accession>
<evidence type="ECO:0000313" key="1">
    <source>
        <dbReference type="EMBL" id="BCJ40071.1"/>
    </source>
</evidence>
<dbReference type="EMBL" id="AP023356">
    <property type="protein sequence ID" value="BCJ40071.1"/>
    <property type="molecule type" value="Genomic_DNA"/>
</dbReference>
<reference evidence="1 2" key="1">
    <citation type="submission" date="2020-08" db="EMBL/GenBank/DDBJ databases">
        <title>Whole genome shotgun sequence of Actinoplanes ianthinogenes NBRC 13996.</title>
        <authorList>
            <person name="Komaki H."/>
            <person name="Tamura T."/>
        </authorList>
    </citation>
    <scope>NUCLEOTIDE SEQUENCE [LARGE SCALE GENOMIC DNA]</scope>
    <source>
        <strain evidence="1 2">NBRC 13996</strain>
    </source>
</reference>
<proteinExistence type="predicted"/>
<keyword evidence="2" id="KW-1185">Reference proteome</keyword>
<sequence length="414" mass="45209">MAMYAAVLDESVAEMAAVAADPRHFDRLKIYRLADIWDNNTFPFFRAALMPTRWLRDRWAAAGLRWMAGFSAERRAWMISRVGPDLAKVLGRPPRSVPYYRDYRNLVHASTLPLDAAALAADYDLARAVVTAVSVERAGDRLTADVAMTVPRLFPVAEPAVPPTVTVSVGDLREFTFDSTDAGTAGVAVTEERVSFGARSRFAGTEPTVYVSDDRWHLSRAGRAADAVTPRRNRRRRRLPPEFVSAPEAAVVLFDAMLQLRTVRHGRLAGRVPVGGLCRTLAGAGTRILEAADAQRAGDEAAFDRLAAEWVRPHPDVEWWLTRELPEESPLRKLAAGFGGTRIKPVPPFSPDAALHEASARLTAAVYGVERAALTVNYAAPAADGAWVLYSDVTAGVGRFELSTAAFTRCEDPA</sequence>
<organism evidence="1 2">
    <name type="scientific">Actinoplanes ianthinogenes</name>
    <dbReference type="NCBI Taxonomy" id="122358"/>
    <lineage>
        <taxon>Bacteria</taxon>
        <taxon>Bacillati</taxon>
        <taxon>Actinomycetota</taxon>
        <taxon>Actinomycetes</taxon>
        <taxon>Micromonosporales</taxon>
        <taxon>Micromonosporaceae</taxon>
        <taxon>Actinoplanes</taxon>
    </lineage>
</organism>
<evidence type="ECO:0000313" key="2">
    <source>
        <dbReference type="Proteomes" id="UP000676967"/>
    </source>
</evidence>
<dbReference type="Proteomes" id="UP000676967">
    <property type="component" value="Chromosome"/>
</dbReference>
<name>A0ABM7LLC1_9ACTN</name>
<gene>
    <name evidence="1" type="ORF">Aiant_07280</name>
</gene>